<gene>
    <name evidence="2" type="ORF">N0V93_006082</name>
</gene>
<protein>
    <recommendedName>
        <fullName evidence="1">Heterokaryon incompatibility domain-containing protein</fullName>
    </recommendedName>
</protein>
<proteinExistence type="predicted"/>
<dbReference type="Pfam" id="PF06985">
    <property type="entry name" value="HET"/>
    <property type="match status" value="1"/>
</dbReference>
<accession>A0A9W9CU64</accession>
<comment type="caution">
    <text evidence="2">The sequence shown here is derived from an EMBL/GenBank/DDBJ whole genome shotgun (WGS) entry which is preliminary data.</text>
</comment>
<dbReference type="PANTHER" id="PTHR24148">
    <property type="entry name" value="ANKYRIN REPEAT DOMAIN-CONTAINING PROTEIN 39 HOMOLOG-RELATED"/>
    <property type="match status" value="1"/>
</dbReference>
<organism evidence="2 3">
    <name type="scientific">Gnomoniopsis smithogilvyi</name>
    <dbReference type="NCBI Taxonomy" id="1191159"/>
    <lineage>
        <taxon>Eukaryota</taxon>
        <taxon>Fungi</taxon>
        <taxon>Dikarya</taxon>
        <taxon>Ascomycota</taxon>
        <taxon>Pezizomycotina</taxon>
        <taxon>Sordariomycetes</taxon>
        <taxon>Sordariomycetidae</taxon>
        <taxon>Diaporthales</taxon>
        <taxon>Gnomoniaceae</taxon>
        <taxon>Gnomoniopsis</taxon>
    </lineage>
</organism>
<reference evidence="2" key="1">
    <citation type="submission" date="2022-10" db="EMBL/GenBank/DDBJ databases">
        <title>Tapping the CABI collections for fungal endophytes: first genome assemblies for Collariella, Neodidymelliopsis, Ascochyta clinopodiicola, Didymella pomorum, Didymosphaeria variabile, Neocosmospora piperis and Neocucurbitaria cava.</title>
        <authorList>
            <person name="Hill R."/>
        </authorList>
    </citation>
    <scope>NUCLEOTIDE SEQUENCE</scope>
    <source>
        <strain evidence="2">IMI 355082</strain>
    </source>
</reference>
<evidence type="ECO:0000313" key="2">
    <source>
        <dbReference type="EMBL" id="KAJ4388623.1"/>
    </source>
</evidence>
<evidence type="ECO:0000313" key="3">
    <source>
        <dbReference type="Proteomes" id="UP001140453"/>
    </source>
</evidence>
<dbReference type="InterPro" id="IPR052895">
    <property type="entry name" value="HetReg/Transcr_Mod"/>
</dbReference>
<name>A0A9W9CU64_9PEZI</name>
<dbReference type="Proteomes" id="UP001140453">
    <property type="component" value="Unassembled WGS sequence"/>
</dbReference>
<dbReference type="Pfam" id="PF26639">
    <property type="entry name" value="Het-6_barrel"/>
    <property type="match status" value="1"/>
</dbReference>
<dbReference type="OrthoDB" id="2157530at2759"/>
<keyword evidence="3" id="KW-1185">Reference proteome</keyword>
<sequence length="610" mass="69130">MKPDYVYDRLDRFHDDSLRILELHPGETDAPIVCSLVQSRLSKQPAYEAISYVWGSAKKDHYIHCDGMTIPITCNLQEALRHVRLADRPRAVWADSICIDQNNAVEKSHQVEAMGKIYSGASRVLIHLGMNDNGHGADAVSLLQAVSLMVAKTLPGCGTVRDSFPYPDENDPLVLDERWSSVDAMLKQEWFHRGWVVQEAALAKDAVVLWGNSECSWADTLRAFVWITTRGLKLWSRLADPGDLHWLLHVHAHPAEYLSMFPGKFDINRTLHPLAALSGARSFVLGDGRDRIFAFREIISRLSSTEIRITPDYRKNRDEVYVDFASQYIEATQKLNLLRYVHHTENSIHGQTPSWVPLWDSSEWEYWDLPGACELPPGHNLPKPYFKLYQATHTLEIQGMMLDTISMISEPFVNDLSLDGVSGLWLETLQAGSGVYPQGDTMRMFLRTLCLGGHVGTMPKWVQTETDYLSLMHEAHHSLKINRAEAAEVGFTSHQPQQALHTEDTRMVQDIINKDCRWRRLIVTQRGYYGLAPQWTDETDICVILPGVGVPFILRKTHNPTQYKVIGEVYITGTHAVKDPATGRVWTQIAAGRSEDWVDLDLVEDTISLL</sequence>
<dbReference type="EMBL" id="JAPEVB010000004">
    <property type="protein sequence ID" value="KAJ4388623.1"/>
    <property type="molecule type" value="Genomic_DNA"/>
</dbReference>
<dbReference type="AlphaFoldDB" id="A0A9W9CU64"/>
<dbReference type="InterPro" id="IPR010730">
    <property type="entry name" value="HET"/>
</dbReference>
<dbReference type="PANTHER" id="PTHR24148:SF64">
    <property type="entry name" value="HETEROKARYON INCOMPATIBILITY DOMAIN-CONTAINING PROTEIN"/>
    <property type="match status" value="1"/>
</dbReference>
<feature type="domain" description="Heterokaryon incompatibility" evidence="1">
    <location>
        <begin position="47"/>
        <end position="199"/>
    </location>
</feature>
<evidence type="ECO:0000259" key="1">
    <source>
        <dbReference type="Pfam" id="PF06985"/>
    </source>
</evidence>